<reference evidence="1" key="1">
    <citation type="submission" date="2022-07" db="EMBL/GenBank/DDBJ databases">
        <title>Genome Sequence of Lecanicillium saksenae.</title>
        <authorList>
            <person name="Buettner E."/>
        </authorList>
    </citation>
    <scope>NUCLEOTIDE SEQUENCE</scope>
    <source>
        <strain evidence="1">VT-O1</strain>
    </source>
</reference>
<gene>
    <name evidence="1" type="ORF">NLG97_g9170</name>
</gene>
<proteinExistence type="predicted"/>
<sequence>MRLQAAYVPLALLSSAAGVQAAAKGCNSDNCARAVTGTRRGDAFENTARADCSKFMTKTVTGSAVTVTSTITITVAPNAPGVTAVKRDLPAVPSYASACSGASRYSSACSCWGITANTITVTPTSVVTSTVTSTQAPGSTYTPPVPSTYEGCVYNPSAAGDFDLLDPNTALPIINNGSLAMVVQEVKDPWVPVRYKTVKPAGAPNGVYDLQLVADGAPQYVAIYKSGKVGFVSTR</sequence>
<accession>A0ACC1QIS1</accession>
<dbReference type="EMBL" id="JANAKD010001816">
    <property type="protein sequence ID" value="KAJ3476303.1"/>
    <property type="molecule type" value="Genomic_DNA"/>
</dbReference>
<protein>
    <submittedName>
        <fullName evidence="1">Uncharacterized protein</fullName>
    </submittedName>
</protein>
<evidence type="ECO:0000313" key="2">
    <source>
        <dbReference type="Proteomes" id="UP001148737"/>
    </source>
</evidence>
<evidence type="ECO:0000313" key="1">
    <source>
        <dbReference type="EMBL" id="KAJ3476303.1"/>
    </source>
</evidence>
<organism evidence="1 2">
    <name type="scientific">Lecanicillium saksenae</name>
    <dbReference type="NCBI Taxonomy" id="468837"/>
    <lineage>
        <taxon>Eukaryota</taxon>
        <taxon>Fungi</taxon>
        <taxon>Dikarya</taxon>
        <taxon>Ascomycota</taxon>
        <taxon>Pezizomycotina</taxon>
        <taxon>Sordariomycetes</taxon>
        <taxon>Hypocreomycetidae</taxon>
        <taxon>Hypocreales</taxon>
        <taxon>Cordycipitaceae</taxon>
        <taxon>Lecanicillium</taxon>
    </lineage>
</organism>
<name>A0ACC1QIS1_9HYPO</name>
<comment type="caution">
    <text evidence="1">The sequence shown here is derived from an EMBL/GenBank/DDBJ whole genome shotgun (WGS) entry which is preliminary data.</text>
</comment>
<keyword evidence="2" id="KW-1185">Reference proteome</keyword>
<dbReference type="Proteomes" id="UP001148737">
    <property type="component" value="Unassembled WGS sequence"/>
</dbReference>